<name>A0ABR8X3K6_9MICO</name>
<evidence type="ECO:0000313" key="2">
    <source>
        <dbReference type="EMBL" id="MBD8023844.1"/>
    </source>
</evidence>
<dbReference type="Pfam" id="PF10990">
    <property type="entry name" value="DUF2809"/>
    <property type="match status" value="1"/>
</dbReference>
<proteinExistence type="predicted"/>
<protein>
    <submittedName>
        <fullName evidence="2">DUF2809 domain-containing protein</fullName>
    </submittedName>
</protein>
<dbReference type="Proteomes" id="UP000602532">
    <property type="component" value="Unassembled WGS sequence"/>
</dbReference>
<comment type="caution">
    <text evidence="2">The sequence shown here is derived from an EMBL/GenBank/DDBJ whole genome shotgun (WGS) entry which is preliminary data.</text>
</comment>
<keyword evidence="1" id="KW-1133">Transmembrane helix</keyword>
<accession>A0ABR8X3K6</accession>
<keyword evidence="1" id="KW-0812">Transmembrane</keyword>
<gene>
    <name evidence="2" type="ORF">H9622_09595</name>
</gene>
<dbReference type="EMBL" id="JACSPM010000003">
    <property type="protein sequence ID" value="MBD8023844.1"/>
    <property type="molecule type" value="Genomic_DNA"/>
</dbReference>
<reference evidence="2 3" key="1">
    <citation type="submission" date="2020-08" db="EMBL/GenBank/DDBJ databases">
        <title>A Genomic Blueprint of the Chicken Gut Microbiome.</title>
        <authorList>
            <person name="Gilroy R."/>
            <person name="Ravi A."/>
            <person name="Getino M."/>
            <person name="Pursley I."/>
            <person name="Horton D.L."/>
            <person name="Alikhan N.-F."/>
            <person name="Baker D."/>
            <person name="Gharbi K."/>
            <person name="Hall N."/>
            <person name="Watson M."/>
            <person name="Adriaenssens E.M."/>
            <person name="Foster-Nyarko E."/>
            <person name="Jarju S."/>
            <person name="Secka A."/>
            <person name="Antonio M."/>
            <person name="Oren A."/>
            <person name="Chaudhuri R."/>
            <person name="La Ragione R.M."/>
            <person name="Hildebrand F."/>
            <person name="Pallen M.J."/>
        </authorList>
    </citation>
    <scope>NUCLEOTIDE SEQUENCE [LARGE SCALE GENOMIC DNA]</scope>
    <source>
        <strain evidence="2 3">Sa1CUA4</strain>
    </source>
</reference>
<dbReference type="InterPro" id="IPR021257">
    <property type="entry name" value="DUF2809"/>
</dbReference>
<organism evidence="2 3">
    <name type="scientific">Microbacterium gallinarum</name>
    <dbReference type="NCBI Taxonomy" id="2762209"/>
    <lineage>
        <taxon>Bacteria</taxon>
        <taxon>Bacillati</taxon>
        <taxon>Actinomycetota</taxon>
        <taxon>Actinomycetes</taxon>
        <taxon>Micrococcales</taxon>
        <taxon>Microbacteriaceae</taxon>
        <taxon>Microbacterium</taxon>
    </lineage>
</organism>
<feature type="transmembrane region" description="Helical" evidence="1">
    <location>
        <begin position="45"/>
        <end position="63"/>
    </location>
</feature>
<feature type="transmembrane region" description="Helical" evidence="1">
    <location>
        <begin position="110"/>
        <end position="130"/>
    </location>
</feature>
<dbReference type="RefSeq" id="WP_191766182.1">
    <property type="nucleotide sequence ID" value="NZ_JACSPM010000003.1"/>
</dbReference>
<keyword evidence="1" id="KW-0472">Membrane</keyword>
<keyword evidence="3" id="KW-1185">Reference proteome</keyword>
<evidence type="ECO:0000313" key="3">
    <source>
        <dbReference type="Proteomes" id="UP000602532"/>
    </source>
</evidence>
<feature type="transmembrane region" description="Helical" evidence="1">
    <location>
        <begin position="12"/>
        <end position="33"/>
    </location>
</feature>
<sequence>MDDSAPRRTTRRVIAVVLLAAVIVAGLAVHALLPDTAVTDIAGDSLYAGAAYLAVVIVAPRLAPLSVGALAAAWCIVIEFFQLTGIPMQLGAIFPASMLVFGTVFDGRDLLVYVVTIVVLVGADAVVAVLRGTSTADPRRAEESATPT</sequence>
<evidence type="ECO:0000256" key="1">
    <source>
        <dbReference type="SAM" id="Phobius"/>
    </source>
</evidence>